<dbReference type="GO" id="GO:0003848">
    <property type="term" value="F:2-amino-4-hydroxy-6-hydroxymethyldihydropteridine diphosphokinase activity"/>
    <property type="evidence" value="ECO:0007669"/>
    <property type="project" value="UniProtKB-EC"/>
</dbReference>
<keyword evidence="7" id="KW-0289">Folate biosynthesis</keyword>
<name>A0AB33ITH8_9BACT</name>
<dbReference type="InterPro" id="IPR035907">
    <property type="entry name" value="Hppk_sf"/>
</dbReference>
<evidence type="ECO:0000256" key="4">
    <source>
        <dbReference type="ARBA" id="ARBA00022741"/>
    </source>
</evidence>
<evidence type="ECO:0000256" key="3">
    <source>
        <dbReference type="ARBA" id="ARBA00022679"/>
    </source>
</evidence>
<keyword evidence="5" id="KW-0418">Kinase</keyword>
<sequence length="149" mass="17035">MYERKCLSLIIISKFVTSMKQRRVLLGIGSNVHPVENLARVKTMLTGVLSDIQYSNTLWTEAIGMDAPHFQNCLVLGITEISLEELNGMLKKIEYDCGRTADSRDSGYIPMDIDVLSYGGRKYHEEDWKRPYIQQLLHEMYLEDDGISG</sequence>
<evidence type="ECO:0000256" key="1">
    <source>
        <dbReference type="ARBA" id="ARBA00005051"/>
    </source>
</evidence>
<dbReference type="EC" id="2.7.6.3" evidence="2"/>
<gene>
    <name evidence="9" type="ORF">GTC17254_04760</name>
</gene>
<dbReference type="Gene3D" id="3.30.70.560">
    <property type="entry name" value="7,8-Dihydro-6-hydroxymethylpterin-pyrophosphokinase HPPK"/>
    <property type="match status" value="1"/>
</dbReference>
<dbReference type="GO" id="GO:0005524">
    <property type="term" value="F:ATP binding"/>
    <property type="evidence" value="ECO:0007669"/>
    <property type="project" value="UniProtKB-KW"/>
</dbReference>
<evidence type="ECO:0000259" key="8">
    <source>
        <dbReference type="Pfam" id="PF01288"/>
    </source>
</evidence>
<proteinExistence type="predicted"/>
<keyword evidence="3" id="KW-0808">Transferase</keyword>
<evidence type="ECO:0000256" key="5">
    <source>
        <dbReference type="ARBA" id="ARBA00022777"/>
    </source>
</evidence>
<accession>A0AB33ITH8</accession>
<evidence type="ECO:0000313" key="9">
    <source>
        <dbReference type="EMBL" id="BFO72879.1"/>
    </source>
</evidence>
<protein>
    <recommendedName>
        <fullName evidence="2">2-amino-4-hydroxy-6-hydroxymethyldihydropteridine diphosphokinase</fullName>
        <ecNumber evidence="2">2.7.6.3</ecNumber>
    </recommendedName>
</protein>
<dbReference type="GO" id="GO:0016301">
    <property type="term" value="F:kinase activity"/>
    <property type="evidence" value="ECO:0007669"/>
    <property type="project" value="UniProtKB-KW"/>
</dbReference>
<dbReference type="SUPFAM" id="SSF55083">
    <property type="entry name" value="6-hydroxymethyl-7,8-dihydropterin pyrophosphokinase, HPPK"/>
    <property type="match status" value="1"/>
</dbReference>
<dbReference type="EMBL" id="AP035786">
    <property type="protein sequence ID" value="BFO72879.1"/>
    <property type="molecule type" value="Genomic_DNA"/>
</dbReference>
<comment type="pathway">
    <text evidence="1">Cofactor biosynthesis; tetrahydrofolate biosynthesis; 2-amino-4-hydroxy-6-hydroxymethyl-7,8-dihydropteridine diphosphate from 7,8-dihydroneopterin triphosphate: step 4/4.</text>
</comment>
<dbReference type="AlphaFoldDB" id="A0AB33ITH8"/>
<reference evidence="9" key="1">
    <citation type="submission" date="2024-07" db="EMBL/GenBank/DDBJ databases">
        <title>Complete genome sequence of Prevotella sp. YM-2024 GTC17254.</title>
        <authorList>
            <person name="Hayashi M."/>
            <person name="Muto Y."/>
            <person name="Tanaka K."/>
            <person name="Niwa H."/>
        </authorList>
    </citation>
    <scope>NUCLEOTIDE SEQUENCE</scope>
    <source>
        <strain evidence="9">GTC17254</strain>
    </source>
</reference>
<organism evidence="9">
    <name type="scientific">Prevotella sp. GTC17254</name>
    <dbReference type="NCBI Taxonomy" id="3236794"/>
    <lineage>
        <taxon>Bacteria</taxon>
        <taxon>Pseudomonadati</taxon>
        <taxon>Bacteroidota</taxon>
        <taxon>Bacteroidia</taxon>
        <taxon>Bacteroidales</taxon>
        <taxon>Prevotellaceae</taxon>
        <taxon>Prevotella</taxon>
    </lineage>
</organism>
<evidence type="ECO:0000256" key="6">
    <source>
        <dbReference type="ARBA" id="ARBA00022840"/>
    </source>
</evidence>
<keyword evidence="4" id="KW-0547">Nucleotide-binding</keyword>
<keyword evidence="6" id="KW-0067">ATP-binding</keyword>
<feature type="domain" description="7,8-dihydro-6-hydroxymethylpterin-pyrophosphokinase" evidence="8">
    <location>
        <begin position="26"/>
        <end position="139"/>
    </location>
</feature>
<dbReference type="InterPro" id="IPR000550">
    <property type="entry name" value="Hppk"/>
</dbReference>
<evidence type="ECO:0000256" key="7">
    <source>
        <dbReference type="ARBA" id="ARBA00022909"/>
    </source>
</evidence>
<dbReference type="PANTHER" id="PTHR43071">
    <property type="entry name" value="2-AMINO-4-HYDROXY-6-HYDROXYMETHYLDIHYDROPTERIDINE PYROPHOSPHOKINASE"/>
    <property type="match status" value="1"/>
</dbReference>
<dbReference type="Pfam" id="PF01288">
    <property type="entry name" value="HPPK"/>
    <property type="match status" value="1"/>
</dbReference>
<dbReference type="PANTHER" id="PTHR43071:SF2">
    <property type="entry name" value="2-AMINO-4-HYDROXY-6-HYDROXYMETHYLDIHYDROPTERIDINE PYROPHOSPHOKINASE"/>
    <property type="match status" value="1"/>
</dbReference>
<dbReference type="GO" id="GO:0046656">
    <property type="term" value="P:folic acid biosynthetic process"/>
    <property type="evidence" value="ECO:0007669"/>
    <property type="project" value="UniProtKB-KW"/>
</dbReference>
<evidence type="ECO:0000256" key="2">
    <source>
        <dbReference type="ARBA" id="ARBA00013253"/>
    </source>
</evidence>